<organism evidence="1">
    <name type="scientific">Oryza sativa subsp. japonica</name>
    <name type="common">Rice</name>
    <dbReference type="NCBI Taxonomy" id="39947"/>
    <lineage>
        <taxon>Eukaryota</taxon>
        <taxon>Viridiplantae</taxon>
        <taxon>Streptophyta</taxon>
        <taxon>Embryophyta</taxon>
        <taxon>Tracheophyta</taxon>
        <taxon>Spermatophyta</taxon>
        <taxon>Magnoliopsida</taxon>
        <taxon>Liliopsida</taxon>
        <taxon>Poales</taxon>
        <taxon>Poaceae</taxon>
        <taxon>BOP clade</taxon>
        <taxon>Oryzoideae</taxon>
        <taxon>Oryzeae</taxon>
        <taxon>Oryzinae</taxon>
        <taxon>Oryza</taxon>
        <taxon>Oryza sativa</taxon>
    </lineage>
</organism>
<dbReference type="AlphaFoldDB" id="B9FWI4"/>
<name>B9FWI4_ORYSJ</name>
<reference evidence="1" key="1">
    <citation type="journal article" date="2005" name="PLoS Biol.">
        <title>The genomes of Oryza sativa: a history of duplications.</title>
        <authorList>
            <person name="Yu J."/>
            <person name="Wang J."/>
            <person name="Lin W."/>
            <person name="Li S."/>
            <person name="Li H."/>
            <person name="Zhou J."/>
            <person name="Ni P."/>
            <person name="Dong W."/>
            <person name="Hu S."/>
            <person name="Zeng C."/>
            <person name="Zhang J."/>
            <person name="Zhang Y."/>
            <person name="Li R."/>
            <person name="Xu Z."/>
            <person name="Li S."/>
            <person name="Li X."/>
            <person name="Zheng H."/>
            <person name="Cong L."/>
            <person name="Lin L."/>
            <person name="Yin J."/>
            <person name="Geng J."/>
            <person name="Li G."/>
            <person name="Shi J."/>
            <person name="Liu J."/>
            <person name="Lv H."/>
            <person name="Li J."/>
            <person name="Wang J."/>
            <person name="Deng Y."/>
            <person name="Ran L."/>
            <person name="Shi X."/>
            <person name="Wang X."/>
            <person name="Wu Q."/>
            <person name="Li C."/>
            <person name="Ren X."/>
            <person name="Wang J."/>
            <person name="Wang X."/>
            <person name="Li D."/>
            <person name="Liu D."/>
            <person name="Zhang X."/>
            <person name="Ji Z."/>
            <person name="Zhao W."/>
            <person name="Sun Y."/>
            <person name="Zhang Z."/>
            <person name="Bao J."/>
            <person name="Han Y."/>
            <person name="Dong L."/>
            <person name="Ji J."/>
            <person name="Chen P."/>
            <person name="Wu S."/>
            <person name="Liu J."/>
            <person name="Xiao Y."/>
            <person name="Bu D."/>
            <person name="Tan J."/>
            <person name="Yang L."/>
            <person name="Ye C."/>
            <person name="Zhang J."/>
            <person name="Xu J."/>
            <person name="Zhou Y."/>
            <person name="Yu Y."/>
            <person name="Zhang B."/>
            <person name="Zhuang S."/>
            <person name="Wei H."/>
            <person name="Liu B."/>
            <person name="Lei M."/>
            <person name="Yu H."/>
            <person name="Li Y."/>
            <person name="Xu H."/>
            <person name="Wei S."/>
            <person name="He X."/>
            <person name="Fang L."/>
            <person name="Zhang Z."/>
            <person name="Zhang Y."/>
            <person name="Huang X."/>
            <person name="Su Z."/>
            <person name="Tong W."/>
            <person name="Li J."/>
            <person name="Tong Z."/>
            <person name="Li S."/>
            <person name="Ye J."/>
            <person name="Wang L."/>
            <person name="Fang L."/>
            <person name="Lei T."/>
            <person name="Chen C."/>
            <person name="Chen H."/>
            <person name="Xu Z."/>
            <person name="Li H."/>
            <person name="Huang H."/>
            <person name="Zhang F."/>
            <person name="Xu H."/>
            <person name="Li N."/>
            <person name="Zhao C."/>
            <person name="Li S."/>
            <person name="Dong L."/>
            <person name="Huang Y."/>
            <person name="Li L."/>
            <person name="Xi Y."/>
            <person name="Qi Q."/>
            <person name="Li W."/>
            <person name="Zhang B."/>
            <person name="Hu W."/>
            <person name="Zhang Y."/>
            <person name="Tian X."/>
            <person name="Jiao Y."/>
            <person name="Liang X."/>
            <person name="Jin J."/>
            <person name="Gao L."/>
            <person name="Zheng W."/>
            <person name="Hao B."/>
            <person name="Liu S."/>
            <person name="Wang W."/>
            <person name="Yuan L."/>
            <person name="Cao M."/>
            <person name="McDermott J."/>
            <person name="Samudrala R."/>
            <person name="Wang J."/>
            <person name="Wong G.K."/>
            <person name="Yang H."/>
        </authorList>
    </citation>
    <scope>NUCLEOTIDE SEQUENCE [LARGE SCALE GENOMIC DNA]</scope>
</reference>
<dbReference type="Proteomes" id="UP000007752">
    <property type="component" value="Chromosome 7"/>
</dbReference>
<protein>
    <submittedName>
        <fullName evidence="1">Uncharacterized protein</fullName>
    </submittedName>
</protein>
<gene>
    <name evidence="1" type="ORF">OsJ_23774</name>
</gene>
<reference evidence="1" key="2">
    <citation type="submission" date="2008-12" db="EMBL/GenBank/DDBJ databases">
        <title>Improved gene annotation of the rice (Oryza sativa) genomes.</title>
        <authorList>
            <person name="Wang J."/>
            <person name="Li R."/>
            <person name="Fan W."/>
            <person name="Huang Q."/>
            <person name="Zhang J."/>
            <person name="Zhou Y."/>
            <person name="Hu Y."/>
            <person name="Zi S."/>
            <person name="Li J."/>
            <person name="Ni P."/>
            <person name="Zheng H."/>
            <person name="Zhang Y."/>
            <person name="Zhao M."/>
            <person name="Hao Q."/>
            <person name="McDermott J."/>
            <person name="Samudrala R."/>
            <person name="Kristiansen K."/>
            <person name="Wong G.K.-S."/>
        </authorList>
    </citation>
    <scope>NUCLEOTIDE SEQUENCE</scope>
</reference>
<accession>B9FWI4</accession>
<proteinExistence type="predicted"/>
<evidence type="ECO:0000313" key="1">
    <source>
        <dbReference type="EMBL" id="EEE66921.1"/>
    </source>
</evidence>
<sequence length="26" mass="3124">MKQRAVPMDMNRQQDTVCSKIWRATE</sequence>
<dbReference type="EMBL" id="CM000144">
    <property type="protein sequence ID" value="EEE66921.1"/>
    <property type="molecule type" value="Genomic_DNA"/>
</dbReference>